<organism evidence="1 2">
    <name type="scientific">Smallanthus sonchifolius</name>
    <dbReference type="NCBI Taxonomy" id="185202"/>
    <lineage>
        <taxon>Eukaryota</taxon>
        <taxon>Viridiplantae</taxon>
        <taxon>Streptophyta</taxon>
        <taxon>Embryophyta</taxon>
        <taxon>Tracheophyta</taxon>
        <taxon>Spermatophyta</taxon>
        <taxon>Magnoliopsida</taxon>
        <taxon>eudicotyledons</taxon>
        <taxon>Gunneridae</taxon>
        <taxon>Pentapetalae</taxon>
        <taxon>asterids</taxon>
        <taxon>campanulids</taxon>
        <taxon>Asterales</taxon>
        <taxon>Asteraceae</taxon>
        <taxon>Asteroideae</taxon>
        <taxon>Heliantheae alliance</taxon>
        <taxon>Millerieae</taxon>
        <taxon>Smallanthus</taxon>
    </lineage>
</organism>
<keyword evidence="2" id="KW-1185">Reference proteome</keyword>
<dbReference type="EMBL" id="CM042037">
    <property type="protein sequence ID" value="KAI3743120.1"/>
    <property type="molecule type" value="Genomic_DNA"/>
</dbReference>
<dbReference type="Proteomes" id="UP001056120">
    <property type="component" value="Linkage Group LG20"/>
</dbReference>
<protein>
    <submittedName>
        <fullName evidence="1">Uncharacterized protein</fullName>
    </submittedName>
</protein>
<comment type="caution">
    <text evidence="1">The sequence shown here is derived from an EMBL/GenBank/DDBJ whole genome shotgun (WGS) entry which is preliminary data.</text>
</comment>
<accession>A0ACB9D9H4</accession>
<reference evidence="2" key="1">
    <citation type="journal article" date="2022" name="Mol. Ecol. Resour.">
        <title>The genomes of chicory, endive, great burdock and yacon provide insights into Asteraceae palaeo-polyploidization history and plant inulin production.</title>
        <authorList>
            <person name="Fan W."/>
            <person name="Wang S."/>
            <person name="Wang H."/>
            <person name="Wang A."/>
            <person name="Jiang F."/>
            <person name="Liu H."/>
            <person name="Zhao H."/>
            <person name="Xu D."/>
            <person name="Zhang Y."/>
        </authorList>
    </citation>
    <scope>NUCLEOTIDE SEQUENCE [LARGE SCALE GENOMIC DNA]</scope>
    <source>
        <strain evidence="2">cv. Yunnan</strain>
    </source>
</reference>
<evidence type="ECO:0000313" key="1">
    <source>
        <dbReference type="EMBL" id="KAI3743120.1"/>
    </source>
</evidence>
<proteinExistence type="predicted"/>
<name>A0ACB9D9H4_9ASTR</name>
<reference evidence="1 2" key="2">
    <citation type="journal article" date="2022" name="Mol. Ecol. Resour.">
        <title>The genomes of chicory, endive, great burdock and yacon provide insights into Asteraceae paleo-polyploidization history and plant inulin production.</title>
        <authorList>
            <person name="Fan W."/>
            <person name="Wang S."/>
            <person name="Wang H."/>
            <person name="Wang A."/>
            <person name="Jiang F."/>
            <person name="Liu H."/>
            <person name="Zhao H."/>
            <person name="Xu D."/>
            <person name="Zhang Y."/>
        </authorList>
    </citation>
    <scope>NUCLEOTIDE SEQUENCE [LARGE SCALE GENOMIC DNA]</scope>
    <source>
        <strain evidence="2">cv. Yunnan</strain>
        <tissue evidence="1">Leaves</tissue>
    </source>
</reference>
<evidence type="ECO:0000313" key="2">
    <source>
        <dbReference type="Proteomes" id="UP001056120"/>
    </source>
</evidence>
<sequence>MCVASGTRDMGLIPFTVREDKEDQEIARGWFLCQYARDWVPGPRGRIEILRLRGSLSLGYFNIVGNS</sequence>
<gene>
    <name evidence="1" type="ORF">L1987_60823</name>
</gene>